<reference evidence="2" key="2">
    <citation type="submission" date="2022-01" db="EMBL/GenBank/DDBJ databases">
        <authorList>
            <person name="Yamashiro T."/>
            <person name="Shiraishi A."/>
            <person name="Satake H."/>
            <person name="Nakayama K."/>
        </authorList>
    </citation>
    <scope>NUCLEOTIDE SEQUENCE</scope>
</reference>
<keyword evidence="3" id="KW-1185">Reference proteome</keyword>
<feature type="compositionally biased region" description="Basic and acidic residues" evidence="1">
    <location>
        <begin position="75"/>
        <end position="86"/>
    </location>
</feature>
<evidence type="ECO:0000256" key="1">
    <source>
        <dbReference type="SAM" id="MobiDB-lite"/>
    </source>
</evidence>
<comment type="caution">
    <text evidence="2">The sequence shown here is derived from an EMBL/GenBank/DDBJ whole genome shotgun (WGS) entry which is preliminary data.</text>
</comment>
<protein>
    <submittedName>
        <fullName evidence="2">Uncharacterized protein</fullName>
    </submittedName>
</protein>
<evidence type="ECO:0000313" key="3">
    <source>
        <dbReference type="Proteomes" id="UP001151760"/>
    </source>
</evidence>
<name>A0ABQ5FHA8_9ASTR</name>
<feature type="compositionally biased region" description="Low complexity" evidence="1">
    <location>
        <begin position="23"/>
        <end position="33"/>
    </location>
</feature>
<feature type="compositionally biased region" description="Basic and acidic residues" evidence="1">
    <location>
        <begin position="7"/>
        <end position="22"/>
    </location>
</feature>
<evidence type="ECO:0000313" key="2">
    <source>
        <dbReference type="EMBL" id="GJT62439.1"/>
    </source>
</evidence>
<gene>
    <name evidence="2" type="ORF">Tco_1005972</name>
</gene>
<sequence>MKRRKSSKDAESSRDLNSKESKSTSSSIGTSCSQHKSSGKSAHAEEPSHTVDDLRVRQNQEFDTGNNDEQPDDETVSKSDWYKKPEQPPTLDPDWNKR</sequence>
<organism evidence="2 3">
    <name type="scientific">Tanacetum coccineum</name>
    <dbReference type="NCBI Taxonomy" id="301880"/>
    <lineage>
        <taxon>Eukaryota</taxon>
        <taxon>Viridiplantae</taxon>
        <taxon>Streptophyta</taxon>
        <taxon>Embryophyta</taxon>
        <taxon>Tracheophyta</taxon>
        <taxon>Spermatophyta</taxon>
        <taxon>Magnoliopsida</taxon>
        <taxon>eudicotyledons</taxon>
        <taxon>Gunneridae</taxon>
        <taxon>Pentapetalae</taxon>
        <taxon>asterids</taxon>
        <taxon>campanulids</taxon>
        <taxon>Asterales</taxon>
        <taxon>Asteraceae</taxon>
        <taxon>Asteroideae</taxon>
        <taxon>Anthemideae</taxon>
        <taxon>Anthemidinae</taxon>
        <taxon>Tanacetum</taxon>
    </lineage>
</organism>
<dbReference type="Proteomes" id="UP001151760">
    <property type="component" value="Unassembled WGS sequence"/>
</dbReference>
<accession>A0ABQ5FHA8</accession>
<reference evidence="2" key="1">
    <citation type="journal article" date="2022" name="Int. J. Mol. Sci.">
        <title>Draft Genome of Tanacetum Coccineum: Genomic Comparison of Closely Related Tanacetum-Family Plants.</title>
        <authorList>
            <person name="Yamashiro T."/>
            <person name="Shiraishi A."/>
            <person name="Nakayama K."/>
            <person name="Satake H."/>
        </authorList>
    </citation>
    <scope>NUCLEOTIDE SEQUENCE</scope>
</reference>
<proteinExistence type="predicted"/>
<dbReference type="EMBL" id="BQNB010017377">
    <property type="protein sequence ID" value="GJT62439.1"/>
    <property type="molecule type" value="Genomic_DNA"/>
</dbReference>
<feature type="region of interest" description="Disordered" evidence="1">
    <location>
        <begin position="1"/>
        <end position="98"/>
    </location>
</feature>
<feature type="compositionally biased region" description="Basic and acidic residues" evidence="1">
    <location>
        <begin position="42"/>
        <end position="60"/>
    </location>
</feature>